<evidence type="ECO:0000256" key="2">
    <source>
        <dbReference type="ARBA" id="ARBA00022679"/>
    </source>
</evidence>
<dbReference type="Pfam" id="PF02885">
    <property type="entry name" value="Glycos_trans_3N"/>
    <property type="match status" value="1"/>
</dbReference>
<dbReference type="InterPro" id="IPR036320">
    <property type="entry name" value="Glycosyl_Trfase_fam3_N_dom_sf"/>
</dbReference>
<reference evidence="6" key="1">
    <citation type="submission" date="2012-01" db="EMBL/GenBank/DDBJ databases">
        <authorList>
            <person name="Walter R."/>
            <person name="Schartl M."/>
            <person name="Warren W."/>
        </authorList>
    </citation>
    <scope>NUCLEOTIDE SEQUENCE [LARGE SCALE GENOMIC DNA]</scope>
    <source>
        <strain evidence="6">JP 163 A</strain>
    </source>
</reference>
<reference evidence="5" key="3">
    <citation type="submission" date="2025-08" db="UniProtKB">
        <authorList>
            <consortium name="Ensembl"/>
        </authorList>
    </citation>
    <scope>IDENTIFICATION</scope>
    <source>
        <strain evidence="5">JP 163 A</strain>
    </source>
</reference>
<accession>A0A3B5QED1</accession>
<dbReference type="GO" id="GO:0004645">
    <property type="term" value="F:1,4-alpha-oligoglucan phosphorylase activity"/>
    <property type="evidence" value="ECO:0007669"/>
    <property type="project" value="InterPro"/>
</dbReference>
<organism evidence="5 6">
    <name type="scientific">Xiphophorus maculatus</name>
    <name type="common">Southern platyfish</name>
    <name type="synonym">Platypoecilus maculatus</name>
    <dbReference type="NCBI Taxonomy" id="8083"/>
    <lineage>
        <taxon>Eukaryota</taxon>
        <taxon>Metazoa</taxon>
        <taxon>Chordata</taxon>
        <taxon>Craniata</taxon>
        <taxon>Vertebrata</taxon>
        <taxon>Euteleostomi</taxon>
        <taxon>Actinopterygii</taxon>
        <taxon>Neopterygii</taxon>
        <taxon>Teleostei</taxon>
        <taxon>Neoteleostei</taxon>
        <taxon>Acanthomorphata</taxon>
        <taxon>Ovalentaria</taxon>
        <taxon>Atherinomorphae</taxon>
        <taxon>Cyprinodontiformes</taxon>
        <taxon>Poeciliidae</taxon>
        <taxon>Poeciliinae</taxon>
        <taxon>Xiphophorus</taxon>
    </lineage>
</organism>
<evidence type="ECO:0000256" key="1">
    <source>
        <dbReference type="ARBA" id="ARBA00022676"/>
    </source>
</evidence>
<dbReference type="InterPro" id="IPR000053">
    <property type="entry name" value="Thymidine/pyrmidine_PPase"/>
</dbReference>
<dbReference type="Gene3D" id="1.20.970.10">
    <property type="entry name" value="Transferase, Pyrimidine Nucleoside Phosphorylase, Chain C"/>
    <property type="match status" value="1"/>
</dbReference>
<sequence>MPSIVDLIRKKRDGGQLTDEEIKFFIESVTTRRMQDCQIGAMLMAIWQRGMVAAEIRTLTRGMMASGEVMRWPDDWKRLMVDKHSTGGVGDKVSLVLAPALAACGCKVTPGPTQRFYWKTLNSYWYNDSIRSPSLFLSSNDTLYLG</sequence>
<dbReference type="STRING" id="8083.ENSXMAP00000028676"/>
<dbReference type="GeneTree" id="ENSGT00390000009250"/>
<keyword evidence="2" id="KW-0808">Transferase</keyword>
<dbReference type="InterPro" id="IPR017459">
    <property type="entry name" value="Glycosyl_Trfase_fam3_N_dom"/>
</dbReference>
<keyword evidence="1" id="KW-0328">Glycosyltransferase</keyword>
<dbReference type="Pfam" id="PF00591">
    <property type="entry name" value="Glycos_transf_3"/>
    <property type="match status" value="1"/>
</dbReference>
<dbReference type="SUPFAM" id="SSF52418">
    <property type="entry name" value="Nucleoside phosphorylase/phosphoribosyltransferase catalytic domain"/>
    <property type="match status" value="1"/>
</dbReference>
<dbReference type="PANTHER" id="PTHR10515:SF0">
    <property type="entry name" value="THYMIDINE PHOSPHORYLASE"/>
    <property type="match status" value="1"/>
</dbReference>
<dbReference type="InterPro" id="IPR000312">
    <property type="entry name" value="Glycosyl_Trfase_fam3"/>
</dbReference>
<dbReference type="Ensembl" id="ENSXMAT00000040223.1">
    <property type="protein sequence ID" value="ENSXMAP00000028676.1"/>
    <property type="gene ID" value="ENSXMAG00000022979.1"/>
</dbReference>
<dbReference type="InParanoid" id="A0A3B5QED1"/>
<dbReference type="PANTHER" id="PTHR10515">
    <property type="entry name" value="THYMIDINE PHOSPHORYLASE"/>
    <property type="match status" value="1"/>
</dbReference>
<reference evidence="5" key="4">
    <citation type="submission" date="2025-09" db="UniProtKB">
        <authorList>
            <consortium name="Ensembl"/>
        </authorList>
    </citation>
    <scope>IDENTIFICATION</scope>
    <source>
        <strain evidence="5">JP 163 A</strain>
    </source>
</reference>
<evidence type="ECO:0000313" key="6">
    <source>
        <dbReference type="Proteomes" id="UP000002852"/>
    </source>
</evidence>
<proteinExistence type="predicted"/>
<evidence type="ECO:0000313" key="5">
    <source>
        <dbReference type="Ensembl" id="ENSXMAP00000028676.1"/>
    </source>
</evidence>
<dbReference type="GO" id="GO:0005829">
    <property type="term" value="C:cytosol"/>
    <property type="evidence" value="ECO:0007669"/>
    <property type="project" value="TreeGrafter"/>
</dbReference>
<dbReference type="AlphaFoldDB" id="A0A3B5QED1"/>
<protein>
    <submittedName>
        <fullName evidence="5">Thymidine phosphorylase-like</fullName>
    </submittedName>
</protein>
<keyword evidence="6" id="KW-1185">Reference proteome</keyword>
<dbReference type="Gene3D" id="3.40.1030.10">
    <property type="entry name" value="Nucleoside phosphorylase/phosphoribosyltransferase catalytic domain"/>
    <property type="match status" value="1"/>
</dbReference>
<dbReference type="OMA" id="MRWPDDW"/>
<dbReference type="InterPro" id="IPR035902">
    <property type="entry name" value="Nuc_phospho_transferase"/>
</dbReference>
<reference evidence="6" key="2">
    <citation type="journal article" date="2013" name="Nat. Genet.">
        <title>The genome of the platyfish, Xiphophorus maculatus, provides insights into evolutionary adaptation and several complex traits.</title>
        <authorList>
            <person name="Schartl M."/>
            <person name="Walter R.B."/>
            <person name="Shen Y."/>
            <person name="Garcia T."/>
            <person name="Catchen J."/>
            <person name="Amores A."/>
            <person name="Braasch I."/>
            <person name="Chalopin D."/>
            <person name="Volff J.N."/>
            <person name="Lesch K.P."/>
            <person name="Bisazza A."/>
            <person name="Minx P."/>
            <person name="Hillier L."/>
            <person name="Wilson R.K."/>
            <person name="Fuerstenberg S."/>
            <person name="Boore J."/>
            <person name="Searle S."/>
            <person name="Postlethwait J.H."/>
            <person name="Warren W.C."/>
        </authorList>
    </citation>
    <scope>NUCLEOTIDE SEQUENCE [LARGE SCALE GENOMIC DNA]</scope>
    <source>
        <strain evidence="6">JP 163 A</strain>
    </source>
</reference>
<feature type="domain" description="Glycosyl transferase family 3 N-terminal" evidence="4">
    <location>
        <begin position="6"/>
        <end position="67"/>
    </location>
</feature>
<feature type="domain" description="Glycosyl transferase family 3" evidence="3">
    <location>
        <begin position="80"/>
        <end position="108"/>
    </location>
</feature>
<dbReference type="SUPFAM" id="SSF47648">
    <property type="entry name" value="Nucleoside phosphorylase/phosphoribosyltransferase N-terminal domain"/>
    <property type="match status" value="1"/>
</dbReference>
<dbReference type="Proteomes" id="UP000002852">
    <property type="component" value="Unassembled WGS sequence"/>
</dbReference>
<dbReference type="GO" id="GO:0016763">
    <property type="term" value="F:pentosyltransferase activity"/>
    <property type="evidence" value="ECO:0007669"/>
    <property type="project" value="UniProtKB-ARBA"/>
</dbReference>
<evidence type="ECO:0000259" key="4">
    <source>
        <dbReference type="Pfam" id="PF02885"/>
    </source>
</evidence>
<dbReference type="GO" id="GO:0006206">
    <property type="term" value="P:pyrimidine nucleobase metabolic process"/>
    <property type="evidence" value="ECO:0007669"/>
    <property type="project" value="InterPro"/>
</dbReference>
<name>A0A3B5QED1_XIPMA</name>
<evidence type="ECO:0000259" key="3">
    <source>
        <dbReference type="Pfam" id="PF00591"/>
    </source>
</evidence>